<dbReference type="InParanoid" id="A0A059ACM9"/>
<dbReference type="GO" id="GO:0005737">
    <property type="term" value="C:cytoplasm"/>
    <property type="evidence" value="ECO:0007669"/>
    <property type="project" value="UniProtKB-SubCell"/>
</dbReference>
<keyword evidence="3" id="KW-0963">Cytoplasm</keyword>
<dbReference type="CDD" id="cd12324">
    <property type="entry name" value="RRM_RBM8"/>
    <property type="match status" value="1"/>
</dbReference>
<dbReference type="FunFam" id="3.30.70.330:FF:000688">
    <property type="entry name" value="RNA-binding protein 8A-like"/>
    <property type="match status" value="1"/>
</dbReference>
<dbReference type="Gene3D" id="3.30.70.330">
    <property type="match status" value="1"/>
</dbReference>
<sequence length="247" mass="27697">MSLYFGRQNTAETSRATQHKSFPNPRYFENERTDGERDPARDPATMTTAEAEALDFEPEDDDLMDEDGAPDADASPRAPLPKLKSAITGGAASSSLAPRKTKGRGFREEADAERNNRLAGRDFDSLDTDGGPGPLRSIEGWIILVTGVHEEAQEDDLQNAFAEFGDIKNLHLNLDRRTGFVKGYALIEYENFEEAQNAIAQLNGTELLTQTIIVDWAFSNGPSVRRRNMRKRREPRGHRSRSPNRRY</sequence>
<gene>
    <name evidence="9" type="ORF">EUGRSUZ_J00743</name>
</gene>
<feature type="region of interest" description="Disordered" evidence="7">
    <location>
        <begin position="224"/>
        <end position="247"/>
    </location>
</feature>
<dbReference type="eggNOG" id="KOG0130">
    <property type="taxonomic scope" value="Eukaryota"/>
</dbReference>
<feature type="compositionally biased region" description="Basic and acidic residues" evidence="7">
    <location>
        <begin position="105"/>
        <end position="124"/>
    </location>
</feature>
<evidence type="ECO:0000256" key="6">
    <source>
        <dbReference type="PROSITE-ProRule" id="PRU00176"/>
    </source>
</evidence>
<proteinExistence type="predicted"/>
<feature type="domain" description="RRM" evidence="8">
    <location>
        <begin position="141"/>
        <end position="219"/>
    </location>
</feature>
<protein>
    <recommendedName>
        <fullName evidence="8">RRM domain-containing protein</fullName>
    </recommendedName>
</protein>
<dbReference type="InterPro" id="IPR008111">
    <property type="entry name" value="RNA-bd_8"/>
</dbReference>
<feature type="compositionally biased region" description="Polar residues" evidence="7">
    <location>
        <begin position="7"/>
        <end position="21"/>
    </location>
</feature>
<feature type="region of interest" description="Disordered" evidence="7">
    <location>
        <begin position="1"/>
        <end position="132"/>
    </location>
</feature>
<dbReference type="SUPFAM" id="SSF54928">
    <property type="entry name" value="RNA-binding domain, RBD"/>
    <property type="match status" value="1"/>
</dbReference>
<evidence type="ECO:0000259" key="8">
    <source>
        <dbReference type="PROSITE" id="PS50102"/>
    </source>
</evidence>
<dbReference type="Gramene" id="KCW51145">
    <property type="protein sequence ID" value="KCW51145"/>
    <property type="gene ID" value="EUGRSUZ_J00743"/>
</dbReference>
<dbReference type="PRINTS" id="PR01738">
    <property type="entry name" value="RNABINDINGM8"/>
</dbReference>
<dbReference type="GO" id="GO:0008380">
    <property type="term" value="P:RNA splicing"/>
    <property type="evidence" value="ECO:0000318"/>
    <property type="project" value="GO_Central"/>
</dbReference>
<dbReference type="Pfam" id="PF00076">
    <property type="entry name" value="RRM_1"/>
    <property type="match status" value="1"/>
</dbReference>
<dbReference type="InterPro" id="IPR012677">
    <property type="entry name" value="Nucleotide-bd_a/b_plait_sf"/>
</dbReference>
<reference evidence="9" key="1">
    <citation type="submission" date="2013-07" db="EMBL/GenBank/DDBJ databases">
        <title>The genome of Eucalyptus grandis.</title>
        <authorList>
            <person name="Schmutz J."/>
            <person name="Hayes R."/>
            <person name="Myburg A."/>
            <person name="Tuskan G."/>
            <person name="Grattapaglia D."/>
            <person name="Rokhsar D.S."/>
        </authorList>
    </citation>
    <scope>NUCLEOTIDE SEQUENCE</scope>
    <source>
        <tissue evidence="9">Leaf extractions</tissue>
    </source>
</reference>
<feature type="compositionally biased region" description="Basic and acidic residues" evidence="7">
    <location>
        <begin position="28"/>
        <end position="41"/>
    </location>
</feature>
<evidence type="ECO:0000256" key="7">
    <source>
        <dbReference type="SAM" id="MobiDB-lite"/>
    </source>
</evidence>
<accession>A0A059ACM9</accession>
<dbReference type="STRING" id="71139.A0A059ACM9"/>
<evidence type="ECO:0000256" key="5">
    <source>
        <dbReference type="ARBA" id="ARBA00023242"/>
    </source>
</evidence>
<evidence type="ECO:0000313" key="9">
    <source>
        <dbReference type="EMBL" id="KCW51145.1"/>
    </source>
</evidence>
<keyword evidence="4 6" id="KW-0694">RNA-binding</keyword>
<keyword evidence="5" id="KW-0539">Nucleus</keyword>
<dbReference type="PROSITE" id="PS50102">
    <property type="entry name" value="RRM"/>
    <property type="match status" value="1"/>
</dbReference>
<evidence type="ECO:0000256" key="2">
    <source>
        <dbReference type="ARBA" id="ARBA00004496"/>
    </source>
</evidence>
<dbReference type="EMBL" id="KK198762">
    <property type="protein sequence ID" value="KCW51145.1"/>
    <property type="molecule type" value="Genomic_DNA"/>
</dbReference>
<dbReference type="GO" id="GO:0003729">
    <property type="term" value="F:mRNA binding"/>
    <property type="evidence" value="ECO:0000318"/>
    <property type="project" value="GO_Central"/>
</dbReference>
<dbReference type="InterPro" id="IPR033744">
    <property type="entry name" value="RRM_RBM8"/>
</dbReference>
<comment type="subcellular location">
    <subcellularLocation>
        <location evidence="2">Cytoplasm</location>
    </subcellularLocation>
    <subcellularLocation>
        <location evidence="1">Nucleus</location>
    </subcellularLocation>
</comment>
<evidence type="ECO:0000256" key="3">
    <source>
        <dbReference type="ARBA" id="ARBA00022490"/>
    </source>
</evidence>
<feature type="compositionally biased region" description="Acidic residues" evidence="7">
    <location>
        <begin position="52"/>
        <end position="70"/>
    </location>
</feature>
<dbReference type="FunCoup" id="A0A059ACM9">
    <property type="interactions" value="3262"/>
</dbReference>
<dbReference type="PANTHER" id="PTHR45894">
    <property type="entry name" value="RNA-BINDING PROTEIN 8A"/>
    <property type="match status" value="1"/>
</dbReference>
<dbReference type="AlphaFoldDB" id="A0A059ACM9"/>
<evidence type="ECO:0000256" key="1">
    <source>
        <dbReference type="ARBA" id="ARBA00004123"/>
    </source>
</evidence>
<organism evidence="9">
    <name type="scientific">Eucalyptus grandis</name>
    <name type="common">Flooded gum</name>
    <dbReference type="NCBI Taxonomy" id="71139"/>
    <lineage>
        <taxon>Eukaryota</taxon>
        <taxon>Viridiplantae</taxon>
        <taxon>Streptophyta</taxon>
        <taxon>Embryophyta</taxon>
        <taxon>Tracheophyta</taxon>
        <taxon>Spermatophyta</taxon>
        <taxon>Magnoliopsida</taxon>
        <taxon>eudicotyledons</taxon>
        <taxon>Gunneridae</taxon>
        <taxon>Pentapetalae</taxon>
        <taxon>rosids</taxon>
        <taxon>malvids</taxon>
        <taxon>Myrtales</taxon>
        <taxon>Myrtaceae</taxon>
        <taxon>Myrtoideae</taxon>
        <taxon>Eucalypteae</taxon>
        <taxon>Eucalyptus</taxon>
    </lineage>
</organism>
<evidence type="ECO:0000256" key="4">
    <source>
        <dbReference type="ARBA" id="ARBA00022884"/>
    </source>
</evidence>
<dbReference type="InterPro" id="IPR035979">
    <property type="entry name" value="RBD_domain_sf"/>
</dbReference>
<name>A0A059ACM9_EUCGR</name>
<dbReference type="GO" id="GO:0035145">
    <property type="term" value="C:exon-exon junction complex"/>
    <property type="evidence" value="ECO:0000318"/>
    <property type="project" value="GO_Central"/>
</dbReference>
<dbReference type="OMA" id="IYNHEEF"/>
<dbReference type="InterPro" id="IPR000504">
    <property type="entry name" value="RRM_dom"/>
</dbReference>
<dbReference type="SMART" id="SM00360">
    <property type="entry name" value="RRM"/>
    <property type="match status" value="1"/>
</dbReference>